<name>A0ABM9JD26_9RALS</name>
<accession>A0ABM9JD26</accession>
<evidence type="ECO:0000313" key="2">
    <source>
        <dbReference type="Proteomes" id="UP001189616"/>
    </source>
</evidence>
<sequence length="168" mass="17447">MRQIPPSSSRTMYRYCRSACLHNVYPQAHPNAHALTVMPSLSFLSCLWCAPVLRRTSRRCVAAALLAALEALQQARAATPPTTSAGTRAVAVPAGPAVAPSPKAAKTPTCESIMQRLSGSLAGTPSNRDKPGAVLVDVDKAGVTMACSHSDSIAIPVPGNGNSTGKTR</sequence>
<organism evidence="1 2">
    <name type="scientific">Ralstonia condita</name>
    <dbReference type="NCBI Taxonomy" id="3058600"/>
    <lineage>
        <taxon>Bacteria</taxon>
        <taxon>Pseudomonadati</taxon>
        <taxon>Pseudomonadota</taxon>
        <taxon>Betaproteobacteria</taxon>
        <taxon>Burkholderiales</taxon>
        <taxon>Burkholderiaceae</taxon>
        <taxon>Ralstonia</taxon>
    </lineage>
</organism>
<evidence type="ECO:0008006" key="3">
    <source>
        <dbReference type="Google" id="ProtNLM"/>
    </source>
</evidence>
<dbReference type="Proteomes" id="UP001189616">
    <property type="component" value="Unassembled WGS sequence"/>
</dbReference>
<reference evidence="1 2" key="1">
    <citation type="submission" date="2023-07" db="EMBL/GenBank/DDBJ databases">
        <authorList>
            <person name="Peeters C."/>
        </authorList>
    </citation>
    <scope>NUCLEOTIDE SEQUENCE [LARGE SCALE GENOMIC DNA]</scope>
    <source>
        <strain evidence="1 2">LMG 7141</strain>
    </source>
</reference>
<evidence type="ECO:0000313" key="1">
    <source>
        <dbReference type="EMBL" id="CAJ0789546.1"/>
    </source>
</evidence>
<proteinExistence type="predicted"/>
<gene>
    <name evidence="1" type="ORF">LMG7141_02242</name>
</gene>
<protein>
    <recommendedName>
        <fullName evidence="3">Glycoprotein</fullName>
    </recommendedName>
</protein>
<comment type="caution">
    <text evidence="1">The sequence shown here is derived from an EMBL/GenBank/DDBJ whole genome shotgun (WGS) entry which is preliminary data.</text>
</comment>
<keyword evidence="2" id="KW-1185">Reference proteome</keyword>
<dbReference type="EMBL" id="CATYWO010000002">
    <property type="protein sequence ID" value="CAJ0789546.1"/>
    <property type="molecule type" value="Genomic_DNA"/>
</dbReference>